<evidence type="ECO:0000313" key="7">
    <source>
        <dbReference type="Proteomes" id="UP000075473"/>
    </source>
</evidence>
<dbReference type="SUPFAM" id="SSF46785">
    <property type="entry name" value="Winged helix' DNA-binding domain"/>
    <property type="match status" value="1"/>
</dbReference>
<dbReference type="SMART" id="SM00100">
    <property type="entry name" value="cNMP"/>
    <property type="match status" value="1"/>
</dbReference>
<dbReference type="GO" id="GO:0003677">
    <property type="term" value="F:DNA binding"/>
    <property type="evidence" value="ECO:0007669"/>
    <property type="project" value="UniProtKB-KW"/>
</dbReference>
<keyword evidence="3" id="KW-0804">Transcription</keyword>
<dbReference type="PANTHER" id="PTHR24567:SF28">
    <property type="entry name" value="LISTERIOLYSIN REGULATORY PROTEIN"/>
    <property type="match status" value="1"/>
</dbReference>
<comment type="caution">
    <text evidence="6">The sequence shown here is derived from an EMBL/GenBank/DDBJ whole genome shotgun (WGS) entry which is preliminary data.</text>
</comment>
<organism evidence="6 7">
    <name type="scientific">Acetobacter cerevisiae</name>
    <dbReference type="NCBI Taxonomy" id="178900"/>
    <lineage>
        <taxon>Bacteria</taxon>
        <taxon>Pseudomonadati</taxon>
        <taxon>Pseudomonadota</taxon>
        <taxon>Alphaproteobacteria</taxon>
        <taxon>Acetobacterales</taxon>
        <taxon>Acetobacteraceae</taxon>
        <taxon>Acetobacter</taxon>
    </lineage>
</organism>
<keyword evidence="1" id="KW-0805">Transcription regulation</keyword>
<evidence type="ECO:0000313" key="6">
    <source>
        <dbReference type="EMBL" id="KXV02734.1"/>
    </source>
</evidence>
<evidence type="ECO:0000256" key="3">
    <source>
        <dbReference type="ARBA" id="ARBA00023163"/>
    </source>
</evidence>
<dbReference type="InterPro" id="IPR000595">
    <property type="entry name" value="cNMP-bd_dom"/>
</dbReference>
<dbReference type="GO" id="GO:0005829">
    <property type="term" value="C:cytosol"/>
    <property type="evidence" value="ECO:0007669"/>
    <property type="project" value="TreeGrafter"/>
</dbReference>
<feature type="domain" description="Cyclic nucleotide-binding" evidence="4">
    <location>
        <begin position="24"/>
        <end position="133"/>
    </location>
</feature>
<dbReference type="InterPro" id="IPR036390">
    <property type="entry name" value="WH_DNA-bd_sf"/>
</dbReference>
<dbReference type="CDD" id="cd00038">
    <property type="entry name" value="CAP_ED"/>
    <property type="match status" value="1"/>
</dbReference>
<proteinExistence type="predicted"/>
<dbReference type="InterPro" id="IPR018490">
    <property type="entry name" value="cNMP-bd_dom_sf"/>
</dbReference>
<dbReference type="SMART" id="SM00419">
    <property type="entry name" value="HTH_CRP"/>
    <property type="match status" value="1"/>
</dbReference>
<dbReference type="PROSITE" id="PS50042">
    <property type="entry name" value="CNMP_BINDING_3"/>
    <property type="match status" value="1"/>
</dbReference>
<dbReference type="InterPro" id="IPR014710">
    <property type="entry name" value="RmlC-like_jellyroll"/>
</dbReference>
<reference evidence="6 7" key="1">
    <citation type="submission" date="2015-06" db="EMBL/GenBank/DDBJ databases">
        <title>Improved classification and identification of acetic acid bacteria using matrix-assisted laser desorption/ionization time-of-flight mass spectrometry; Gluconobacter nephelii and Gluconobacter uchimurae are later heterotypic synonyms of Gluconobacter japonicus and Gluconobacter oxydans, respectively.</title>
        <authorList>
            <person name="Li L."/>
            <person name="Cleenwerck I."/>
            <person name="De Vuyst L."/>
            <person name="Vandamme P."/>
        </authorList>
    </citation>
    <scope>NUCLEOTIDE SEQUENCE [LARGE SCALE GENOMIC DNA]</scope>
    <source>
        <strain evidence="6 7">LMG 1625</strain>
    </source>
</reference>
<dbReference type="GO" id="GO:0003700">
    <property type="term" value="F:DNA-binding transcription factor activity"/>
    <property type="evidence" value="ECO:0007669"/>
    <property type="project" value="TreeGrafter"/>
</dbReference>
<dbReference type="Gene3D" id="2.60.120.10">
    <property type="entry name" value="Jelly Rolls"/>
    <property type="match status" value="1"/>
</dbReference>
<name>A0A149R020_9PROT</name>
<dbReference type="EMBL" id="LHZA01000065">
    <property type="protein sequence ID" value="KXV02734.1"/>
    <property type="molecule type" value="Genomic_DNA"/>
</dbReference>
<dbReference type="PATRIC" id="fig|178900.5.peg.256"/>
<dbReference type="AlphaFoldDB" id="A0A149R020"/>
<evidence type="ECO:0000259" key="4">
    <source>
        <dbReference type="PROSITE" id="PS50042"/>
    </source>
</evidence>
<dbReference type="InterPro" id="IPR012318">
    <property type="entry name" value="HTH_CRP"/>
</dbReference>
<dbReference type="PANTHER" id="PTHR24567">
    <property type="entry name" value="CRP FAMILY TRANSCRIPTIONAL REGULATORY PROTEIN"/>
    <property type="match status" value="1"/>
</dbReference>
<keyword evidence="2" id="KW-0238">DNA-binding</keyword>
<protein>
    <submittedName>
        <fullName evidence="6">Crp/Fnr family transcriptional regulator</fullName>
    </submittedName>
</protein>
<gene>
    <name evidence="6" type="ORF">AD928_00640</name>
</gene>
<evidence type="ECO:0000256" key="2">
    <source>
        <dbReference type="ARBA" id="ARBA00023125"/>
    </source>
</evidence>
<evidence type="ECO:0000256" key="1">
    <source>
        <dbReference type="ARBA" id="ARBA00023015"/>
    </source>
</evidence>
<dbReference type="InterPro" id="IPR050397">
    <property type="entry name" value="Env_Response_Regulators"/>
</dbReference>
<dbReference type="SUPFAM" id="SSF51206">
    <property type="entry name" value="cAMP-binding domain-like"/>
    <property type="match status" value="1"/>
</dbReference>
<dbReference type="Pfam" id="PF00027">
    <property type="entry name" value="cNMP_binding"/>
    <property type="match status" value="1"/>
</dbReference>
<sequence>MGHGMSEQKTPSQNTVRAICALGLVKGLPPEVAAHVASLARIDVLPGGAGVFTQGAVAQRAYAVLVGAVRIRQIGSDGAQALMRMIAPGEMFGTVALFTEGYYPADAETAMPSHIASWSKADFMALTMNSPQIAINIIGMVGQRLANVQNRLREMATQSAEQRIAHALLMLVEQSGAVQAGACEICIPLRRRDVAELAGTTLYPASRLLAAWEKVGLLARSRQMLVVRDANKLRRIAQGGLL</sequence>
<accession>A0A149R020</accession>
<feature type="domain" description="HTH crp-type" evidence="5">
    <location>
        <begin position="158"/>
        <end position="231"/>
    </location>
</feature>
<dbReference type="Pfam" id="PF13545">
    <property type="entry name" value="HTH_Crp_2"/>
    <property type="match status" value="1"/>
</dbReference>
<dbReference type="Proteomes" id="UP000075473">
    <property type="component" value="Unassembled WGS sequence"/>
</dbReference>
<dbReference type="PROSITE" id="PS51063">
    <property type="entry name" value="HTH_CRP_2"/>
    <property type="match status" value="1"/>
</dbReference>
<evidence type="ECO:0000259" key="5">
    <source>
        <dbReference type="PROSITE" id="PS51063"/>
    </source>
</evidence>